<evidence type="ECO:0000256" key="15">
    <source>
        <dbReference type="ARBA" id="ARBA00023157"/>
    </source>
</evidence>
<reference evidence="23 24" key="1">
    <citation type="submission" date="2024-05" db="EMBL/GenBank/DDBJ databases">
        <authorList>
            <person name="Wallberg A."/>
        </authorList>
    </citation>
    <scope>NUCLEOTIDE SEQUENCE [LARGE SCALE GENOMIC DNA]</scope>
</reference>
<dbReference type="InterPro" id="IPR029044">
    <property type="entry name" value="Nucleotide-diphossugar_trans"/>
</dbReference>
<evidence type="ECO:0000256" key="6">
    <source>
        <dbReference type="ARBA" id="ARBA00022676"/>
    </source>
</evidence>
<comment type="caution">
    <text evidence="23">The sequence shown here is derived from an EMBL/GenBank/DDBJ whole genome shotgun (WGS) entry which is preliminary data.</text>
</comment>
<organism evidence="23 24">
    <name type="scientific">Meganyctiphanes norvegica</name>
    <name type="common">Northern krill</name>
    <name type="synonym">Thysanopoda norvegica</name>
    <dbReference type="NCBI Taxonomy" id="48144"/>
    <lineage>
        <taxon>Eukaryota</taxon>
        <taxon>Metazoa</taxon>
        <taxon>Ecdysozoa</taxon>
        <taxon>Arthropoda</taxon>
        <taxon>Crustacea</taxon>
        <taxon>Multicrustacea</taxon>
        <taxon>Malacostraca</taxon>
        <taxon>Eumalacostraca</taxon>
        <taxon>Eucarida</taxon>
        <taxon>Euphausiacea</taxon>
        <taxon>Euphausiidae</taxon>
        <taxon>Meganyctiphanes</taxon>
    </lineage>
</organism>
<dbReference type="Proteomes" id="UP001497623">
    <property type="component" value="Unassembled WGS sequence"/>
</dbReference>
<evidence type="ECO:0000256" key="5">
    <source>
        <dbReference type="ARBA" id="ARBA00010271"/>
    </source>
</evidence>
<dbReference type="InterPro" id="IPR040911">
    <property type="entry name" value="Exostosin_GT47"/>
</dbReference>
<evidence type="ECO:0000256" key="1">
    <source>
        <dbReference type="ARBA" id="ARBA00001936"/>
    </source>
</evidence>
<dbReference type="GO" id="GO:0005794">
    <property type="term" value="C:Golgi apparatus"/>
    <property type="evidence" value="ECO:0007669"/>
    <property type="project" value="UniProtKB-SubCell"/>
</dbReference>
<dbReference type="Pfam" id="PF09258">
    <property type="entry name" value="Glyco_transf_64"/>
    <property type="match status" value="1"/>
</dbReference>
<protein>
    <recommendedName>
        <fullName evidence="19">glucuronosyl-galactosyl-proteoglycan 4-alpha-N-acetylglucosaminyltransferase</fullName>
        <ecNumber evidence="19">2.4.1.223</ecNumber>
    </recommendedName>
</protein>
<evidence type="ECO:0000256" key="2">
    <source>
        <dbReference type="ARBA" id="ARBA00004555"/>
    </source>
</evidence>
<gene>
    <name evidence="23" type="ORF">MNOR_LOCUS34158</name>
</gene>
<evidence type="ECO:0000256" key="8">
    <source>
        <dbReference type="ARBA" id="ARBA00022692"/>
    </source>
</evidence>
<comment type="cofactor">
    <cofactor evidence="1">
        <name>Mn(2+)</name>
        <dbReference type="ChEBI" id="CHEBI:29035"/>
    </cofactor>
</comment>
<comment type="similarity">
    <text evidence="5">Belongs to the glycosyltransferase 47 family.</text>
</comment>
<proteinExistence type="inferred from homology"/>
<evidence type="ECO:0000256" key="20">
    <source>
        <dbReference type="SAM" id="Coils"/>
    </source>
</evidence>
<evidence type="ECO:0000259" key="21">
    <source>
        <dbReference type="Pfam" id="PF03016"/>
    </source>
</evidence>
<comment type="catalytic activity">
    <reaction evidence="18">
        <text>3-O-(beta-D-GlcA-(1-&gt;3)-beta-D-Gal-(1-&gt;3)-beta-D-Gal-(1-&gt;4)-beta-D-Xyl)-L-seryl-[protein] + UDP-N-acetyl-alpha-D-glucosamine = 3-O-(alpha-D-GlcNAc-(1-&gt;4)-beta-D-GlcA-(1-&gt;3)-beta-D-Gal-(1-&gt;3)-beta-D-Gal-(1-&gt;4)-beta-D-Xyl)-L-seryl-[protein] + UDP + H(+)</text>
        <dbReference type="Rhea" id="RHEA:16221"/>
        <dbReference type="Rhea" id="RHEA-COMP:12573"/>
        <dbReference type="Rhea" id="RHEA-COMP:12574"/>
        <dbReference type="ChEBI" id="CHEBI:15378"/>
        <dbReference type="ChEBI" id="CHEBI:57705"/>
        <dbReference type="ChEBI" id="CHEBI:58223"/>
        <dbReference type="ChEBI" id="CHEBI:132093"/>
        <dbReference type="ChEBI" id="CHEBI:132104"/>
        <dbReference type="EC" id="2.4.1.223"/>
    </reaction>
</comment>
<feature type="domain" description="Exostosin GT47" evidence="21">
    <location>
        <begin position="168"/>
        <end position="455"/>
    </location>
</feature>
<evidence type="ECO:0000256" key="11">
    <source>
        <dbReference type="ARBA" id="ARBA00022968"/>
    </source>
</evidence>
<evidence type="ECO:0000256" key="16">
    <source>
        <dbReference type="ARBA" id="ARBA00023180"/>
    </source>
</evidence>
<evidence type="ECO:0000313" key="24">
    <source>
        <dbReference type="Proteomes" id="UP001497623"/>
    </source>
</evidence>
<feature type="non-terminal residue" evidence="23">
    <location>
        <position position="873"/>
    </location>
</feature>
<evidence type="ECO:0000259" key="22">
    <source>
        <dbReference type="Pfam" id="PF09258"/>
    </source>
</evidence>
<keyword evidence="6" id="KW-0328">Glycosyltransferase</keyword>
<dbReference type="PANTHER" id="PTHR48261">
    <property type="entry name" value="ACETYLGLUCOSAMINYLTRANSFERASE"/>
    <property type="match status" value="1"/>
</dbReference>
<evidence type="ECO:0000256" key="18">
    <source>
        <dbReference type="ARBA" id="ARBA00050948"/>
    </source>
</evidence>
<dbReference type="GO" id="GO:0046872">
    <property type="term" value="F:metal ion binding"/>
    <property type="evidence" value="ECO:0007669"/>
    <property type="project" value="UniProtKB-KW"/>
</dbReference>
<accession>A0AAV2SA40</accession>
<evidence type="ECO:0000256" key="7">
    <source>
        <dbReference type="ARBA" id="ARBA00022679"/>
    </source>
</evidence>
<evidence type="ECO:0000256" key="14">
    <source>
        <dbReference type="ARBA" id="ARBA00023136"/>
    </source>
</evidence>
<keyword evidence="13" id="KW-0333">Golgi apparatus</keyword>
<dbReference type="PANTHER" id="PTHR48261:SF4">
    <property type="entry name" value="EXOSTOSIN LIKE GLYCOSYLTRANSFERASE 3"/>
    <property type="match status" value="1"/>
</dbReference>
<keyword evidence="8" id="KW-0812">Transmembrane</keyword>
<keyword evidence="10" id="KW-0256">Endoplasmic reticulum</keyword>
<keyword evidence="12" id="KW-1133">Transmembrane helix</keyword>
<dbReference type="InterPro" id="IPR015338">
    <property type="entry name" value="GT64_dom"/>
</dbReference>
<dbReference type="InterPro" id="IPR004263">
    <property type="entry name" value="Exostosin"/>
</dbReference>
<comment type="subcellular location">
    <subcellularLocation>
        <location evidence="3">Endoplasmic reticulum membrane</location>
        <topology evidence="3">Single-pass type II membrane protein</topology>
    </subcellularLocation>
    <subcellularLocation>
        <location evidence="2">Golgi apparatus</location>
    </subcellularLocation>
</comment>
<sequence length="873" mass="99578">METLAEISCGHGSPPLQVHLFKQYQDLTCFNSERIQLLFIPGSVSNELRDLEQHRQQLQESIASASARVESLRQEESRVKTELERLKISVEQAILTQREVFEKNLPQIVAPRKITANQEDTTYLLPPSLQAVSQCRMHNCFDYSRCSLISGFPVYHYDLDKNRIPVNDLEVFVKTTVRQALGYNGHITNDPDEACVFVVLLGETAGGVVDGKMLESYLFSLPHWNGDGRNHILLNLGRTFYSRDIFHGVNTGRAMVVQSHFSFQQFRKGFDIVTPPLLGLPGGDLWHNLPPIVPSKRKFLLSFQGELPRLRLYLEGDDQPPPSSPGLREEIAVVEELIQLEHTSTNDKFLLQFTCQGSGGYGDLAEWQICETETMRTLVLKESTFSLVMAPPNSSEISTITLQARIFESLKYGAIPVILGNHIELPLSETIDWKKLAIVVPKSRVTEIHFLLRSLGDADVLFMRRQGRLVWERFLGSTQVLIDSLLAVTRERINIPPLPAVEEPSPSVFNDTFVPLKMDAVIPDPDTDENLGPIEPPFSSILYSRNFTTALISGYEQWNVWGDPFYLYPNVPNNPVLPSEAKFSGSQLGFRPISNGAGGAGKEFSESLGGNHPREQFTIVMLTYEREQVLVNSLARLYGLPYLNKVIVVWNSAKPPPDELKWPDIKVPIQVIRAERNSLNNRFLPYTEINTEAILSVDDDAHLRHDEIVFGFRVWREERDRVVGFPGRYHAWDLNHNNWLYNSNYSCELSMVLTGASFFHKYYANMYSHVMPQAIRDKVDEYMNCEDIAMNFLVSHITRKPPVKVTSRWTFRCPGCPVSLSEDDSHFTERHKCINFFTQVYGYNPLLNTQYRVDSVLFKTRLPHDKQKCFKFI</sequence>
<name>A0AAV2SA40_MEGNR</name>
<keyword evidence="11" id="KW-0735">Signal-anchor</keyword>
<evidence type="ECO:0000256" key="12">
    <source>
        <dbReference type="ARBA" id="ARBA00022989"/>
    </source>
</evidence>
<dbReference type="SUPFAM" id="SSF53448">
    <property type="entry name" value="Nucleotide-diphospho-sugar transferases"/>
    <property type="match status" value="1"/>
</dbReference>
<evidence type="ECO:0000256" key="17">
    <source>
        <dbReference type="ARBA" id="ARBA00023211"/>
    </source>
</evidence>
<evidence type="ECO:0000256" key="19">
    <source>
        <dbReference type="ARBA" id="ARBA00066812"/>
    </source>
</evidence>
<dbReference type="FunFam" id="3.90.550.10:FF:000033">
    <property type="entry name" value="Exostosin-like glycosyltransferase 3"/>
    <property type="match status" value="1"/>
</dbReference>
<dbReference type="EC" id="2.4.1.223" evidence="19"/>
<dbReference type="GO" id="GO:0015012">
    <property type="term" value="P:heparan sulfate proteoglycan biosynthetic process"/>
    <property type="evidence" value="ECO:0007669"/>
    <property type="project" value="UniProtKB-ARBA"/>
</dbReference>
<dbReference type="EMBL" id="CAXKWB010051637">
    <property type="protein sequence ID" value="CAL4171552.1"/>
    <property type="molecule type" value="Genomic_DNA"/>
</dbReference>
<feature type="coiled-coil region" evidence="20">
    <location>
        <begin position="48"/>
        <end position="89"/>
    </location>
</feature>
<evidence type="ECO:0000256" key="13">
    <source>
        <dbReference type="ARBA" id="ARBA00023034"/>
    </source>
</evidence>
<dbReference type="Pfam" id="PF03016">
    <property type="entry name" value="Exostosin_GT47"/>
    <property type="match status" value="1"/>
</dbReference>
<evidence type="ECO:0000256" key="4">
    <source>
        <dbReference type="ARBA" id="ARBA00005093"/>
    </source>
</evidence>
<evidence type="ECO:0000256" key="3">
    <source>
        <dbReference type="ARBA" id="ARBA00004648"/>
    </source>
</evidence>
<dbReference type="AlphaFoldDB" id="A0AAV2SA40"/>
<keyword evidence="7" id="KW-0808">Transferase</keyword>
<keyword evidence="17" id="KW-0464">Manganese</keyword>
<keyword evidence="9" id="KW-0479">Metal-binding</keyword>
<keyword evidence="14" id="KW-0472">Membrane</keyword>
<dbReference type="Gene3D" id="3.90.550.10">
    <property type="entry name" value="Spore Coat Polysaccharide Biosynthesis Protein SpsA, Chain A"/>
    <property type="match status" value="1"/>
</dbReference>
<keyword evidence="15" id="KW-1015">Disulfide bond</keyword>
<keyword evidence="20" id="KW-0175">Coiled coil</keyword>
<dbReference type="GO" id="GO:0001888">
    <property type="term" value="F:glucuronyl-galactosyl-proteoglycan 4-alpha-N-acetylglucosaminyltransferase activity"/>
    <property type="evidence" value="ECO:0007669"/>
    <property type="project" value="UniProtKB-EC"/>
</dbReference>
<evidence type="ECO:0000256" key="10">
    <source>
        <dbReference type="ARBA" id="ARBA00022824"/>
    </source>
</evidence>
<feature type="domain" description="Glycosyl transferase 64" evidence="22">
    <location>
        <begin position="617"/>
        <end position="858"/>
    </location>
</feature>
<evidence type="ECO:0000256" key="9">
    <source>
        <dbReference type="ARBA" id="ARBA00022723"/>
    </source>
</evidence>
<comment type="pathway">
    <text evidence="4">Glycan metabolism; heparan sulfate biosynthesis.</text>
</comment>
<keyword evidence="24" id="KW-1185">Reference proteome</keyword>
<evidence type="ECO:0000313" key="23">
    <source>
        <dbReference type="EMBL" id="CAL4171552.1"/>
    </source>
</evidence>
<dbReference type="GO" id="GO:0005789">
    <property type="term" value="C:endoplasmic reticulum membrane"/>
    <property type="evidence" value="ECO:0007669"/>
    <property type="project" value="UniProtKB-SubCell"/>
</dbReference>
<keyword evidence="16" id="KW-0325">Glycoprotein</keyword>